<protein>
    <submittedName>
        <fullName evidence="2">Uncharacterized protein</fullName>
    </submittedName>
</protein>
<reference evidence="2 3" key="1">
    <citation type="journal article" date="2015" name="Genome Biol. Evol.">
        <title>The genome of winter moth (Operophtera brumata) provides a genomic perspective on sexual dimorphism and phenology.</title>
        <authorList>
            <person name="Derks M.F."/>
            <person name="Smit S."/>
            <person name="Salis L."/>
            <person name="Schijlen E."/>
            <person name="Bossers A."/>
            <person name="Mateman C."/>
            <person name="Pijl A.S."/>
            <person name="de Ridder D."/>
            <person name="Groenen M.A."/>
            <person name="Visser M.E."/>
            <person name="Megens H.J."/>
        </authorList>
    </citation>
    <scope>NUCLEOTIDE SEQUENCE [LARGE SCALE GENOMIC DNA]</scope>
    <source>
        <strain evidence="2">WM2013NL</strain>
        <tissue evidence="2">Head and thorax</tissue>
    </source>
</reference>
<sequence>MAAHIENALKIMKDTSDINDNRTGKKQEGCTEPKNSDDVDLINFEQMVIKKKNPYLDLKEFELKYYNPKNTRQNLEPGSNFEEDPSLCESFEDVPNVEITNRGLSGFAIPKKLLTDKIKTANNIKLENPPNDSAIKITSKMSKKQSDYPNRDLQLLPTLENDIRQFEESQVIYL</sequence>
<dbReference type="Proteomes" id="UP000037510">
    <property type="component" value="Unassembled WGS sequence"/>
</dbReference>
<evidence type="ECO:0000256" key="1">
    <source>
        <dbReference type="SAM" id="MobiDB-lite"/>
    </source>
</evidence>
<organism evidence="2 3">
    <name type="scientific">Operophtera brumata</name>
    <name type="common">Winter moth</name>
    <name type="synonym">Phalaena brumata</name>
    <dbReference type="NCBI Taxonomy" id="104452"/>
    <lineage>
        <taxon>Eukaryota</taxon>
        <taxon>Metazoa</taxon>
        <taxon>Ecdysozoa</taxon>
        <taxon>Arthropoda</taxon>
        <taxon>Hexapoda</taxon>
        <taxon>Insecta</taxon>
        <taxon>Pterygota</taxon>
        <taxon>Neoptera</taxon>
        <taxon>Endopterygota</taxon>
        <taxon>Lepidoptera</taxon>
        <taxon>Glossata</taxon>
        <taxon>Ditrysia</taxon>
        <taxon>Geometroidea</taxon>
        <taxon>Geometridae</taxon>
        <taxon>Larentiinae</taxon>
        <taxon>Operophtera</taxon>
    </lineage>
</organism>
<evidence type="ECO:0000313" key="3">
    <source>
        <dbReference type="Proteomes" id="UP000037510"/>
    </source>
</evidence>
<gene>
    <name evidence="2" type="ORF">OBRU01_10483</name>
</gene>
<feature type="region of interest" description="Disordered" evidence="1">
    <location>
        <begin position="16"/>
        <end position="36"/>
    </location>
</feature>
<proteinExistence type="predicted"/>
<dbReference type="EMBL" id="JTDY01001528">
    <property type="protein sequence ID" value="KOB73645.1"/>
    <property type="molecule type" value="Genomic_DNA"/>
</dbReference>
<dbReference type="AlphaFoldDB" id="A0A0L7LE37"/>
<name>A0A0L7LE37_OPEBR</name>
<accession>A0A0L7LE37</accession>
<comment type="caution">
    <text evidence="2">The sequence shown here is derived from an EMBL/GenBank/DDBJ whole genome shotgun (WGS) entry which is preliminary data.</text>
</comment>
<keyword evidence="3" id="KW-1185">Reference proteome</keyword>
<evidence type="ECO:0000313" key="2">
    <source>
        <dbReference type="EMBL" id="KOB73645.1"/>
    </source>
</evidence>